<protein>
    <submittedName>
        <fullName evidence="2">DNA-binding protein</fullName>
    </submittedName>
</protein>
<keyword evidence="2" id="KW-0238">DNA-binding</keyword>
<dbReference type="InterPro" id="IPR010093">
    <property type="entry name" value="SinI_DNA-bd"/>
</dbReference>
<dbReference type="Proteomes" id="UP000190037">
    <property type="component" value="Unassembled WGS sequence"/>
</dbReference>
<organism evidence="2 3">
    <name type="scientific">Embleya scabrispora</name>
    <dbReference type="NCBI Taxonomy" id="159449"/>
    <lineage>
        <taxon>Bacteria</taxon>
        <taxon>Bacillati</taxon>
        <taxon>Actinomycetota</taxon>
        <taxon>Actinomycetes</taxon>
        <taxon>Kitasatosporales</taxon>
        <taxon>Streptomycetaceae</taxon>
        <taxon>Embleya</taxon>
    </lineage>
</organism>
<dbReference type="OrthoDB" id="197041at2"/>
<keyword evidence="3" id="KW-1185">Reference proteome</keyword>
<dbReference type="Pfam" id="PF12728">
    <property type="entry name" value="HTH_17"/>
    <property type="match status" value="1"/>
</dbReference>
<dbReference type="InterPro" id="IPR009061">
    <property type="entry name" value="DNA-bd_dom_put_sf"/>
</dbReference>
<dbReference type="SUPFAM" id="SSF46955">
    <property type="entry name" value="Putative DNA-binding domain"/>
    <property type="match status" value="1"/>
</dbReference>
<proteinExistence type="predicted"/>
<dbReference type="InterPro" id="IPR041657">
    <property type="entry name" value="HTH_17"/>
</dbReference>
<evidence type="ECO:0000259" key="1">
    <source>
        <dbReference type="Pfam" id="PF12728"/>
    </source>
</evidence>
<reference evidence="2 3" key="1">
    <citation type="submission" date="2017-03" db="EMBL/GenBank/DDBJ databases">
        <title>Draft genome sequence of Streptomyces scabrisporus NF3, endophyte isolated from Amphipterygium adstringens.</title>
        <authorList>
            <person name="Vazquez M."/>
            <person name="Ceapa C.D."/>
            <person name="Rodriguez Luna D."/>
            <person name="Sanchez Esquivel S."/>
        </authorList>
    </citation>
    <scope>NUCLEOTIDE SEQUENCE [LARGE SCALE GENOMIC DNA]</scope>
    <source>
        <strain evidence="2 3">NF3</strain>
    </source>
</reference>
<dbReference type="STRING" id="159449.B4N89_14135"/>
<dbReference type="NCBIfam" id="TIGR01764">
    <property type="entry name" value="excise"/>
    <property type="match status" value="1"/>
</dbReference>
<dbReference type="GO" id="GO:0003677">
    <property type="term" value="F:DNA binding"/>
    <property type="evidence" value="ECO:0007669"/>
    <property type="project" value="UniProtKB-KW"/>
</dbReference>
<comment type="caution">
    <text evidence="2">The sequence shown here is derived from an EMBL/GenBank/DDBJ whole genome shotgun (WGS) entry which is preliminary data.</text>
</comment>
<sequence length="71" mass="7888">MSEKSTPGRLLTVPQAADRLNVGERFVRRLIAERRITFIRIGRHVRIPADAVDAFIRAGLVEPGRTHGKAA</sequence>
<dbReference type="AlphaFoldDB" id="A0A1T3NYJ9"/>
<gene>
    <name evidence="2" type="ORF">B4N89_14135</name>
</gene>
<dbReference type="RefSeq" id="WP_078976195.1">
    <property type="nucleotide sequence ID" value="NZ_MWQN01000001.1"/>
</dbReference>
<evidence type="ECO:0000313" key="2">
    <source>
        <dbReference type="EMBL" id="OPC81926.1"/>
    </source>
</evidence>
<evidence type="ECO:0000313" key="3">
    <source>
        <dbReference type="Proteomes" id="UP000190037"/>
    </source>
</evidence>
<dbReference type="EMBL" id="MWQN01000001">
    <property type="protein sequence ID" value="OPC81926.1"/>
    <property type="molecule type" value="Genomic_DNA"/>
</dbReference>
<accession>A0A1T3NYJ9</accession>
<name>A0A1T3NYJ9_9ACTN</name>
<feature type="domain" description="Helix-turn-helix" evidence="1">
    <location>
        <begin position="10"/>
        <end position="58"/>
    </location>
</feature>